<organism evidence="2 3">
    <name type="scientific">Pseudonocardia abyssalis</name>
    <dbReference type="NCBI Taxonomy" id="2792008"/>
    <lineage>
        <taxon>Bacteria</taxon>
        <taxon>Bacillati</taxon>
        <taxon>Actinomycetota</taxon>
        <taxon>Actinomycetes</taxon>
        <taxon>Pseudonocardiales</taxon>
        <taxon>Pseudonocardiaceae</taxon>
        <taxon>Pseudonocardia</taxon>
    </lineage>
</organism>
<dbReference type="Proteomes" id="UP000694287">
    <property type="component" value="Unassembled WGS sequence"/>
</dbReference>
<gene>
    <name evidence="2" type="ORF">I4I81_11140</name>
</gene>
<evidence type="ECO:0000313" key="3">
    <source>
        <dbReference type="Proteomes" id="UP000694287"/>
    </source>
</evidence>
<dbReference type="RefSeq" id="WP_218600746.1">
    <property type="nucleotide sequence ID" value="NZ_JADQDJ010000002.1"/>
</dbReference>
<name>A0ABS6URC1_9PSEU</name>
<evidence type="ECO:0000313" key="2">
    <source>
        <dbReference type="EMBL" id="MBW0134811.1"/>
    </source>
</evidence>
<proteinExistence type="predicted"/>
<reference evidence="2 3" key="1">
    <citation type="submission" date="2020-11" db="EMBL/GenBank/DDBJ databases">
        <title>Pseudonocardia abyssalis sp. nov. and Pseudonocardia oceani sp. nov., description and phylogenomic analysis of two novel actinomycetes isolated from the deep Southern Ocean.</title>
        <authorList>
            <person name="Parra J."/>
        </authorList>
    </citation>
    <scope>NUCLEOTIDE SEQUENCE [LARGE SCALE GENOMIC DNA]</scope>
    <source>
        <strain evidence="2 3">KRD-168</strain>
    </source>
</reference>
<dbReference type="EMBL" id="JADQDK010000001">
    <property type="protein sequence ID" value="MBW0134811.1"/>
    <property type="molecule type" value="Genomic_DNA"/>
</dbReference>
<protein>
    <submittedName>
        <fullName evidence="2">Uncharacterized protein</fullName>
    </submittedName>
</protein>
<comment type="caution">
    <text evidence="2">The sequence shown here is derived from an EMBL/GenBank/DDBJ whole genome shotgun (WGS) entry which is preliminary data.</text>
</comment>
<keyword evidence="1" id="KW-1133">Transmembrane helix</keyword>
<accession>A0ABS6URC1</accession>
<feature type="transmembrane region" description="Helical" evidence="1">
    <location>
        <begin position="52"/>
        <end position="70"/>
    </location>
</feature>
<keyword evidence="3" id="KW-1185">Reference proteome</keyword>
<evidence type="ECO:0000256" key="1">
    <source>
        <dbReference type="SAM" id="Phobius"/>
    </source>
</evidence>
<keyword evidence="1" id="KW-0812">Transmembrane</keyword>
<keyword evidence="1" id="KW-0472">Membrane</keyword>
<sequence>MNALFTMVGLVAMAVPLLVLGHWGRSNAEALVPAHFVGLERERRARMLRRGGTTCAVVAAAFLAGAVVALF</sequence>